<reference evidence="7 8" key="1">
    <citation type="submission" date="2017-11" db="EMBL/GenBank/DDBJ databases">
        <title>Genomic Encyclopedia of Archaeal and Bacterial Type Strains, Phase II (KMG-II): From Individual Species to Whole Genera.</title>
        <authorList>
            <person name="Goeker M."/>
        </authorList>
    </citation>
    <scope>NUCLEOTIDE SEQUENCE [LARGE SCALE GENOMIC DNA]</scope>
    <source>
        <strain evidence="7 8">DSM 27763</strain>
    </source>
</reference>
<feature type="transmembrane region" description="Helical" evidence="5">
    <location>
        <begin position="6"/>
        <end position="21"/>
    </location>
</feature>
<sequence length="209" mass="21425">MNDVLLGVILLVIGLVLVFWGRPALQALIGVFGALIGFVIGAQVGQEIAGGAVLDSAWSWVAAIVGAIVLGLLAYVWYWLGVVLWVAAAGYWLGVVIAGAFGADEDWVLTTTGLAVAAALVVLAVVAKFPALLLVLVSAWAGANLTITAVMLFVGEVGSARVGEAYRIAEPAWGWFLAVLVVFVIGVVVQLRSGAGRTSTGSSAPAPGR</sequence>
<comment type="subcellular location">
    <subcellularLocation>
        <location evidence="1">Membrane</location>
        <topology evidence="1">Multi-pass membrane protein</topology>
    </subcellularLocation>
</comment>
<evidence type="ECO:0000256" key="4">
    <source>
        <dbReference type="ARBA" id="ARBA00023136"/>
    </source>
</evidence>
<proteinExistence type="predicted"/>
<evidence type="ECO:0000256" key="5">
    <source>
        <dbReference type="SAM" id="Phobius"/>
    </source>
</evidence>
<dbReference type="Proteomes" id="UP000230842">
    <property type="component" value="Unassembled WGS sequence"/>
</dbReference>
<dbReference type="AlphaFoldDB" id="A0A0B2BPN1"/>
<feature type="transmembrane region" description="Helical" evidence="5">
    <location>
        <begin position="107"/>
        <end position="126"/>
    </location>
</feature>
<feature type="transmembrane region" description="Helical" evidence="5">
    <location>
        <begin position="133"/>
        <end position="153"/>
    </location>
</feature>
<name>A0A0B2BPN1_9ACTN</name>
<evidence type="ECO:0000313" key="8">
    <source>
        <dbReference type="Proteomes" id="UP000230842"/>
    </source>
</evidence>
<feature type="transmembrane region" description="Helical" evidence="5">
    <location>
        <begin position="173"/>
        <end position="191"/>
    </location>
</feature>
<feature type="transmembrane region" description="Helical" evidence="5">
    <location>
        <begin position="82"/>
        <end position="101"/>
    </location>
</feature>
<dbReference type="GO" id="GO:0016020">
    <property type="term" value="C:membrane"/>
    <property type="evidence" value="ECO:0007669"/>
    <property type="project" value="UniProtKB-SubCell"/>
</dbReference>
<dbReference type="InterPro" id="IPR025256">
    <property type="entry name" value="TM7S3/TM198-like_dom"/>
</dbReference>
<feature type="domain" description="TM7S3/TM198-like" evidence="6">
    <location>
        <begin position="7"/>
        <end position="191"/>
    </location>
</feature>
<dbReference type="EMBL" id="PGEZ01000001">
    <property type="protein sequence ID" value="PJJ57080.1"/>
    <property type="molecule type" value="Genomic_DNA"/>
</dbReference>
<feature type="transmembrane region" description="Helical" evidence="5">
    <location>
        <begin position="28"/>
        <end position="45"/>
    </location>
</feature>
<keyword evidence="2 5" id="KW-0812">Transmembrane</keyword>
<keyword evidence="8" id="KW-1185">Reference proteome</keyword>
<accession>A0A0B2BPN1</accession>
<evidence type="ECO:0000259" key="6">
    <source>
        <dbReference type="Pfam" id="PF13886"/>
    </source>
</evidence>
<dbReference type="Pfam" id="PF13886">
    <property type="entry name" value="TM7S3_TM198"/>
    <property type="match status" value="1"/>
</dbReference>
<evidence type="ECO:0000313" key="7">
    <source>
        <dbReference type="EMBL" id="PJJ57080.1"/>
    </source>
</evidence>
<gene>
    <name evidence="7" type="ORF">CLV56_1301</name>
</gene>
<feature type="transmembrane region" description="Helical" evidence="5">
    <location>
        <begin position="57"/>
        <end position="75"/>
    </location>
</feature>
<protein>
    <submittedName>
        <fullName evidence="7">Uncharacterized protein DUF4203</fullName>
    </submittedName>
</protein>
<organism evidence="7 8">
    <name type="scientific">Mumia flava</name>
    <dbReference type="NCBI Taxonomy" id="1348852"/>
    <lineage>
        <taxon>Bacteria</taxon>
        <taxon>Bacillati</taxon>
        <taxon>Actinomycetota</taxon>
        <taxon>Actinomycetes</taxon>
        <taxon>Propionibacteriales</taxon>
        <taxon>Nocardioidaceae</taxon>
        <taxon>Mumia</taxon>
    </lineage>
</organism>
<evidence type="ECO:0000256" key="1">
    <source>
        <dbReference type="ARBA" id="ARBA00004141"/>
    </source>
</evidence>
<comment type="caution">
    <text evidence="7">The sequence shown here is derived from an EMBL/GenBank/DDBJ whole genome shotgun (WGS) entry which is preliminary data.</text>
</comment>
<evidence type="ECO:0000256" key="3">
    <source>
        <dbReference type="ARBA" id="ARBA00022989"/>
    </source>
</evidence>
<dbReference type="RefSeq" id="WP_039340769.1">
    <property type="nucleotide sequence ID" value="NZ_PGEZ01000001.1"/>
</dbReference>
<keyword evidence="4 5" id="KW-0472">Membrane</keyword>
<evidence type="ECO:0000256" key="2">
    <source>
        <dbReference type="ARBA" id="ARBA00022692"/>
    </source>
</evidence>
<keyword evidence="3 5" id="KW-1133">Transmembrane helix</keyword>